<keyword evidence="5" id="KW-0408">Iron</keyword>
<dbReference type="InterPro" id="IPR003607">
    <property type="entry name" value="HD/PDEase_dom"/>
</dbReference>
<dbReference type="CDD" id="cd00077">
    <property type="entry name" value="HDc"/>
    <property type="match status" value="1"/>
</dbReference>
<dbReference type="SUPFAM" id="SSF109604">
    <property type="entry name" value="HD-domain/PDEase-like"/>
    <property type="match status" value="1"/>
</dbReference>
<reference evidence="8 9" key="1">
    <citation type="submission" date="2011-04" db="EMBL/GenBank/DDBJ databases">
        <title>The Genome Sequence of Clostridium citroniae WAL-19142.</title>
        <authorList>
            <consortium name="The Broad Institute Genome Sequencing Platform"/>
            <person name="Earl A."/>
            <person name="Ward D."/>
            <person name="Feldgarden M."/>
            <person name="Gevers D."/>
            <person name="Warren Y.A."/>
            <person name="Tyrrell K.L."/>
            <person name="Citron D.M."/>
            <person name="Goldstein E.J."/>
            <person name="Daigneault M."/>
            <person name="Allen-Vercoe E."/>
            <person name="Young S.K."/>
            <person name="Zeng Q."/>
            <person name="Gargeya S."/>
            <person name="Fitzgerald M."/>
            <person name="Haas B."/>
            <person name="Abouelleil A."/>
            <person name="Alvarado L."/>
            <person name="Arachchi H.M."/>
            <person name="Berlin A."/>
            <person name="Brown A."/>
            <person name="Chapman S.B."/>
            <person name="Chen Z."/>
            <person name="Dunbar C."/>
            <person name="Freedman E."/>
            <person name="Gearin G."/>
            <person name="Gellesch M."/>
            <person name="Goldberg J."/>
            <person name="Griggs A."/>
            <person name="Gujja S."/>
            <person name="Heilman E.R."/>
            <person name="Heiman D."/>
            <person name="Howarth C."/>
            <person name="Larson L."/>
            <person name="Lui A."/>
            <person name="MacDonald P.J."/>
            <person name="Mehta T."/>
            <person name="Montmayeur A."/>
            <person name="Murphy C."/>
            <person name="Neiman D."/>
            <person name="Pearson M."/>
            <person name="Priest M."/>
            <person name="Roberts A."/>
            <person name="Saif S."/>
            <person name="Shea T."/>
            <person name="Shenoy N."/>
            <person name="Sisk P."/>
            <person name="Stolte C."/>
            <person name="Sykes S."/>
            <person name="White J."/>
            <person name="Yandava C."/>
            <person name="Wortman J."/>
            <person name="Nusbaum C."/>
            <person name="Birren B."/>
        </authorList>
    </citation>
    <scope>NUCLEOTIDE SEQUENCE [LARGE SCALE GENOMIC DNA]</scope>
    <source>
        <strain evidence="8 9">WAL-19142</strain>
    </source>
</reference>
<dbReference type="SMART" id="SM00471">
    <property type="entry name" value="HDc"/>
    <property type="match status" value="1"/>
</dbReference>
<keyword evidence="4" id="KW-0378">Hydrolase</keyword>
<protein>
    <recommendedName>
        <fullName evidence="1">bis(5'-nucleosyl)-tetraphosphatase (symmetrical)</fullName>
        <ecNumber evidence="1">3.6.1.41</ecNumber>
    </recommendedName>
</protein>
<evidence type="ECO:0000256" key="2">
    <source>
        <dbReference type="ARBA" id="ARBA00022723"/>
    </source>
</evidence>
<gene>
    <name evidence="8" type="ORF">HMPREF9470_03808</name>
</gene>
<evidence type="ECO:0000256" key="4">
    <source>
        <dbReference type="ARBA" id="ARBA00022801"/>
    </source>
</evidence>
<dbReference type="PANTHER" id="PTHR35795:SF1">
    <property type="entry name" value="BIS(5'-NUCLEOSYL)-TETRAPHOSPHATASE, SYMMETRICAL"/>
    <property type="match status" value="1"/>
</dbReference>
<dbReference type="PANTHER" id="PTHR35795">
    <property type="entry name" value="SLR1885 PROTEIN"/>
    <property type="match status" value="1"/>
</dbReference>
<keyword evidence="2" id="KW-0479">Metal-binding</keyword>
<comment type="catalytic activity">
    <reaction evidence="6">
        <text>P(1),P(4)-bis(5'-adenosyl) tetraphosphate + H2O = 2 ADP + 2 H(+)</text>
        <dbReference type="Rhea" id="RHEA:24252"/>
        <dbReference type="ChEBI" id="CHEBI:15377"/>
        <dbReference type="ChEBI" id="CHEBI:15378"/>
        <dbReference type="ChEBI" id="CHEBI:58141"/>
        <dbReference type="ChEBI" id="CHEBI:456216"/>
        <dbReference type="EC" id="3.6.1.41"/>
    </reaction>
</comment>
<comment type="caution">
    <text evidence="8">The sequence shown here is derived from an EMBL/GenBank/DDBJ whole genome shotgun (WGS) entry which is preliminary data.</text>
</comment>
<dbReference type="InterPro" id="IPR051094">
    <property type="entry name" value="Diverse_Catalytic_Enzymes"/>
</dbReference>
<dbReference type="Pfam" id="PF01966">
    <property type="entry name" value="HD"/>
    <property type="match status" value="1"/>
</dbReference>
<accession>A0A0J9EN67</accession>
<dbReference type="Gene3D" id="1.10.3210.10">
    <property type="entry name" value="Hypothetical protein af1432"/>
    <property type="match status" value="1"/>
</dbReference>
<dbReference type="GO" id="GO:0000166">
    <property type="term" value="F:nucleotide binding"/>
    <property type="evidence" value="ECO:0007669"/>
    <property type="project" value="UniProtKB-KW"/>
</dbReference>
<dbReference type="NCBIfam" id="TIGR00488">
    <property type="entry name" value="bis(5'-nucleosyl)-tetraphosphatase (symmetrical) YqeK"/>
    <property type="match status" value="1"/>
</dbReference>
<dbReference type="InterPro" id="IPR006675">
    <property type="entry name" value="HDIG_dom"/>
</dbReference>
<dbReference type="EC" id="3.6.1.41" evidence="1"/>
<dbReference type="PATRIC" id="fig|742734.4.peg.4080"/>
<dbReference type="InterPro" id="IPR005249">
    <property type="entry name" value="YqeK"/>
</dbReference>
<dbReference type="PROSITE" id="PS51831">
    <property type="entry name" value="HD"/>
    <property type="match status" value="1"/>
</dbReference>
<keyword evidence="3" id="KW-0547">Nucleotide-binding</keyword>
<dbReference type="GO" id="GO:0046872">
    <property type="term" value="F:metal ion binding"/>
    <property type="evidence" value="ECO:0007669"/>
    <property type="project" value="UniProtKB-KW"/>
</dbReference>
<feature type="domain" description="HD" evidence="7">
    <location>
        <begin position="23"/>
        <end position="138"/>
    </location>
</feature>
<evidence type="ECO:0000259" key="7">
    <source>
        <dbReference type="PROSITE" id="PS51831"/>
    </source>
</evidence>
<name>A0A0J9EN67_9FIRM</name>
<dbReference type="Proteomes" id="UP000037392">
    <property type="component" value="Unassembled WGS sequence"/>
</dbReference>
<sequence length="203" mass="23200">MENQCSQIMILRKKLSSKLAPMRYEHSLSVSFTCMNLAMRYGYDLDKAELAGLMHDCGKRYSDDIILKKCIKHGIEVTEAELNALPVLHAKYGAWLAEHKYQITDREILDAIGCHTTGKPDMTVLDKILYIADYIEPRRFKAENLPLIRRLAYENLDETMYAILSGTLEYLDKKGGSIDPMTVEAYEYFKEMKGDSNELKGNG</sequence>
<evidence type="ECO:0000313" key="9">
    <source>
        <dbReference type="Proteomes" id="UP000037392"/>
    </source>
</evidence>
<evidence type="ECO:0000256" key="5">
    <source>
        <dbReference type="ARBA" id="ARBA00023004"/>
    </source>
</evidence>
<evidence type="ECO:0000256" key="6">
    <source>
        <dbReference type="ARBA" id="ARBA00049417"/>
    </source>
</evidence>
<evidence type="ECO:0000256" key="1">
    <source>
        <dbReference type="ARBA" id="ARBA00012506"/>
    </source>
</evidence>
<dbReference type="OrthoDB" id="5295945at2"/>
<proteinExistence type="predicted"/>
<dbReference type="AlphaFoldDB" id="A0A0J9EN67"/>
<dbReference type="GO" id="GO:0008803">
    <property type="term" value="F:bis(5'-nucleosyl)-tetraphosphatase (symmetrical) activity"/>
    <property type="evidence" value="ECO:0007669"/>
    <property type="project" value="UniProtKB-EC"/>
</dbReference>
<organism evidence="8 9">
    <name type="scientific">[Clostridium] citroniae WAL-19142</name>
    <dbReference type="NCBI Taxonomy" id="742734"/>
    <lineage>
        <taxon>Bacteria</taxon>
        <taxon>Bacillati</taxon>
        <taxon>Bacillota</taxon>
        <taxon>Clostridia</taxon>
        <taxon>Lachnospirales</taxon>
        <taxon>Lachnospiraceae</taxon>
        <taxon>Enterocloster</taxon>
    </lineage>
</organism>
<evidence type="ECO:0000313" key="8">
    <source>
        <dbReference type="EMBL" id="KMW17155.1"/>
    </source>
</evidence>
<dbReference type="GeneID" id="93162709"/>
<dbReference type="NCBIfam" id="TIGR00277">
    <property type="entry name" value="HDIG"/>
    <property type="match status" value="1"/>
</dbReference>
<dbReference type="EMBL" id="ADLK01000028">
    <property type="protein sequence ID" value="KMW17155.1"/>
    <property type="molecule type" value="Genomic_DNA"/>
</dbReference>
<dbReference type="InterPro" id="IPR006674">
    <property type="entry name" value="HD_domain"/>
</dbReference>
<dbReference type="RefSeq" id="WP_007864526.1">
    <property type="nucleotide sequence ID" value="NZ_KQ235880.1"/>
</dbReference>
<evidence type="ECO:0000256" key="3">
    <source>
        <dbReference type="ARBA" id="ARBA00022741"/>
    </source>
</evidence>